<organism evidence="1 2">
    <name type="scientific">Melipona quadrifasciata</name>
    <dbReference type="NCBI Taxonomy" id="166423"/>
    <lineage>
        <taxon>Eukaryota</taxon>
        <taxon>Metazoa</taxon>
        <taxon>Ecdysozoa</taxon>
        <taxon>Arthropoda</taxon>
        <taxon>Hexapoda</taxon>
        <taxon>Insecta</taxon>
        <taxon>Pterygota</taxon>
        <taxon>Neoptera</taxon>
        <taxon>Endopterygota</taxon>
        <taxon>Hymenoptera</taxon>
        <taxon>Apocrita</taxon>
        <taxon>Aculeata</taxon>
        <taxon>Apoidea</taxon>
        <taxon>Anthophila</taxon>
        <taxon>Apidae</taxon>
        <taxon>Melipona</taxon>
    </lineage>
</organism>
<keyword evidence="2" id="KW-1185">Reference proteome</keyword>
<sequence length="66" mass="7533">RLTCPEPYFVSEGLYSTLEELENTREVTLHVMTIGGFIEDPAKVSRPPFVTQTAVFFSPRTSRNRL</sequence>
<reference evidence="1 2" key="1">
    <citation type="submission" date="2015-07" db="EMBL/GenBank/DDBJ databases">
        <title>The genome of Melipona quadrifasciata.</title>
        <authorList>
            <person name="Pan H."/>
            <person name="Kapheim K."/>
        </authorList>
    </citation>
    <scope>NUCLEOTIDE SEQUENCE [LARGE SCALE GENOMIC DNA]</scope>
    <source>
        <strain evidence="1">0111107301</strain>
        <tissue evidence="1">Whole body</tissue>
    </source>
</reference>
<dbReference type="EMBL" id="KQ435867">
    <property type="protein sequence ID" value="KOX70280.1"/>
    <property type="molecule type" value="Genomic_DNA"/>
</dbReference>
<dbReference type="OrthoDB" id="418142at2759"/>
<evidence type="ECO:0000313" key="1">
    <source>
        <dbReference type="EMBL" id="KOX70280.1"/>
    </source>
</evidence>
<dbReference type="AlphaFoldDB" id="A0A0M8ZSJ9"/>
<gene>
    <name evidence="1" type="ORF">WN51_05230</name>
</gene>
<protein>
    <submittedName>
        <fullName evidence="1">Uncharacterized protein</fullName>
    </submittedName>
</protein>
<dbReference type="Proteomes" id="UP000053105">
    <property type="component" value="Unassembled WGS sequence"/>
</dbReference>
<accession>A0A0M8ZSJ9</accession>
<feature type="non-terminal residue" evidence="1">
    <location>
        <position position="1"/>
    </location>
</feature>
<evidence type="ECO:0000313" key="2">
    <source>
        <dbReference type="Proteomes" id="UP000053105"/>
    </source>
</evidence>
<proteinExistence type="predicted"/>
<name>A0A0M8ZSJ9_9HYME</name>